<evidence type="ECO:0000313" key="2">
    <source>
        <dbReference type="Proteomes" id="UP001476950"/>
    </source>
</evidence>
<accession>A0ABV0KIG2</accession>
<dbReference type="Proteomes" id="UP001476950">
    <property type="component" value="Unassembled WGS sequence"/>
</dbReference>
<keyword evidence="2" id="KW-1185">Reference proteome</keyword>
<protein>
    <submittedName>
        <fullName evidence="1">Uncharacterized protein</fullName>
    </submittedName>
</protein>
<comment type="caution">
    <text evidence="1">The sequence shown here is derived from an EMBL/GenBank/DDBJ whole genome shotgun (WGS) entry which is preliminary data.</text>
</comment>
<proteinExistence type="predicted"/>
<sequence length="62" mass="7160">MCYQHTTASRRQLYTSAVDWWMSGFVPIHQSVKRSLEDGAAYTTVLQQHRIDLANAQTRYNG</sequence>
<evidence type="ECO:0000313" key="1">
    <source>
        <dbReference type="EMBL" id="MEP1059028.1"/>
    </source>
</evidence>
<dbReference type="EMBL" id="JAMPLM010000008">
    <property type="protein sequence ID" value="MEP1059028.1"/>
    <property type="molecule type" value="Genomic_DNA"/>
</dbReference>
<dbReference type="RefSeq" id="WP_190450081.1">
    <property type="nucleotide sequence ID" value="NZ_JAMPLM010000008.1"/>
</dbReference>
<organism evidence="1 2">
    <name type="scientific">Stenomitos frigidus AS-A4</name>
    <dbReference type="NCBI Taxonomy" id="2933935"/>
    <lineage>
        <taxon>Bacteria</taxon>
        <taxon>Bacillati</taxon>
        <taxon>Cyanobacteriota</taxon>
        <taxon>Cyanophyceae</taxon>
        <taxon>Leptolyngbyales</taxon>
        <taxon>Leptolyngbyaceae</taxon>
        <taxon>Stenomitos</taxon>
    </lineage>
</organism>
<gene>
    <name evidence="1" type="ORF">NDI38_11330</name>
</gene>
<reference evidence="1 2" key="1">
    <citation type="submission" date="2022-04" db="EMBL/GenBank/DDBJ databases">
        <title>Positive selection, recombination, and allopatry shape intraspecific diversity of widespread and dominant cyanobacteria.</title>
        <authorList>
            <person name="Wei J."/>
            <person name="Shu W."/>
            <person name="Hu C."/>
        </authorList>
    </citation>
    <scope>NUCLEOTIDE SEQUENCE [LARGE SCALE GENOMIC DNA]</scope>
    <source>
        <strain evidence="1 2">AS-A4</strain>
    </source>
</reference>
<name>A0ABV0KIG2_9CYAN</name>